<evidence type="ECO:0000313" key="3">
    <source>
        <dbReference type="Proteomes" id="UP000193377"/>
    </source>
</evidence>
<dbReference type="AlphaFoldDB" id="A0A1X2Z0A8"/>
<proteinExistence type="predicted"/>
<dbReference type="EMBL" id="LNKD01000001">
    <property type="protein sequence ID" value="OSG87843.1"/>
    <property type="molecule type" value="Genomic_DNA"/>
</dbReference>
<evidence type="ECO:0000313" key="2">
    <source>
        <dbReference type="EMBL" id="OSG87843.1"/>
    </source>
</evidence>
<dbReference type="Proteomes" id="UP000193377">
    <property type="component" value="Unassembled WGS sequence"/>
</dbReference>
<dbReference type="InterPro" id="IPR010359">
    <property type="entry name" value="IrrE_HExxH"/>
</dbReference>
<organism evidence="2 3">
    <name type="scientific">Bifidobacterium adolescentis</name>
    <dbReference type="NCBI Taxonomy" id="1680"/>
    <lineage>
        <taxon>Bacteria</taxon>
        <taxon>Bacillati</taxon>
        <taxon>Actinomycetota</taxon>
        <taxon>Actinomycetes</taxon>
        <taxon>Bifidobacteriales</taxon>
        <taxon>Bifidobacteriaceae</taxon>
        <taxon>Bifidobacterium</taxon>
    </lineage>
</organism>
<protein>
    <recommendedName>
        <fullName evidence="1">IrrE N-terminal-like domain-containing protein</fullName>
    </recommendedName>
</protein>
<comment type="caution">
    <text evidence="2">The sequence shown here is derived from an EMBL/GenBank/DDBJ whole genome shotgun (WGS) entry which is preliminary data.</text>
</comment>
<dbReference type="RefSeq" id="WP_143240581.1">
    <property type="nucleotide sequence ID" value="NZ_LNKD01000001.1"/>
</dbReference>
<gene>
    <name evidence="2" type="ORF">B0487_0761</name>
</gene>
<evidence type="ECO:0000259" key="1">
    <source>
        <dbReference type="Pfam" id="PF06114"/>
    </source>
</evidence>
<name>A0A1X2Z0A8_BIFAD</name>
<sequence length="132" mass="14983">MNDATLTSWSKTLGVRVEERRLAGDRCGIYYAPLRLIILDERLAGFQRRCTLCHELIHARHHDPGCGSQYGVKCERRCRRETALALISPVDYGMAEEIYEGAAWPMAVELGVTVQVLMDYRQLLHDSGVCMQ</sequence>
<dbReference type="Pfam" id="PF06114">
    <property type="entry name" value="Peptidase_M78"/>
    <property type="match status" value="1"/>
</dbReference>
<feature type="domain" description="IrrE N-terminal-like" evidence="1">
    <location>
        <begin position="13"/>
        <end position="77"/>
    </location>
</feature>
<accession>A0A1X2Z0A8</accession>
<reference evidence="2 3" key="1">
    <citation type="journal article" date="2016" name="Sci. Rep.">
        <title>Evaluation of genetic diversity among strains of the human gut commensal Bifidobacterium adolescentis.</title>
        <authorList>
            <person name="Duranti S."/>
            <person name="Milani C."/>
            <person name="Lugli G.A."/>
            <person name="Mancabelli L."/>
            <person name="Turroni F."/>
            <person name="Ferrario C."/>
            <person name="Mangifesta M."/>
            <person name="Viappiani A."/>
            <person name="Sanchez B."/>
            <person name="Margolles A."/>
            <person name="van Sinderen D."/>
            <person name="Ventura M."/>
        </authorList>
    </citation>
    <scope>NUCLEOTIDE SEQUENCE [LARGE SCALE GENOMIC DNA]</scope>
    <source>
        <strain evidence="2 3">487B</strain>
    </source>
</reference>